<dbReference type="InterPro" id="IPR005946">
    <property type="entry name" value="Rib-P_diPkinase"/>
</dbReference>
<feature type="non-terminal residue" evidence="4">
    <location>
        <position position="1"/>
    </location>
</feature>
<dbReference type="GO" id="GO:0006015">
    <property type="term" value="P:5-phosphoribose 1-diphosphate biosynthetic process"/>
    <property type="evidence" value="ECO:0007669"/>
    <property type="project" value="TreeGrafter"/>
</dbReference>
<dbReference type="EMBL" id="KB742703">
    <property type="protein sequence ID" value="EOB05261.1"/>
    <property type="molecule type" value="Genomic_DNA"/>
</dbReference>
<dbReference type="AlphaFoldDB" id="R0K534"/>
<accession>R0K534</accession>
<organism evidence="4 5">
    <name type="scientific">Anas platyrhynchos</name>
    <name type="common">Mallard</name>
    <name type="synonym">Anas boschas</name>
    <dbReference type="NCBI Taxonomy" id="8839"/>
    <lineage>
        <taxon>Eukaryota</taxon>
        <taxon>Metazoa</taxon>
        <taxon>Chordata</taxon>
        <taxon>Craniata</taxon>
        <taxon>Vertebrata</taxon>
        <taxon>Euteleostomi</taxon>
        <taxon>Archelosauria</taxon>
        <taxon>Archosauria</taxon>
        <taxon>Dinosauria</taxon>
        <taxon>Saurischia</taxon>
        <taxon>Theropoda</taxon>
        <taxon>Coelurosauria</taxon>
        <taxon>Aves</taxon>
        <taxon>Neognathae</taxon>
        <taxon>Galloanserae</taxon>
        <taxon>Anseriformes</taxon>
        <taxon>Anatidae</taxon>
        <taxon>Anatinae</taxon>
        <taxon>Anas</taxon>
    </lineage>
</organism>
<name>R0K534_ANAPL</name>
<evidence type="ECO:0000259" key="3">
    <source>
        <dbReference type="Pfam" id="PF13793"/>
    </source>
</evidence>
<evidence type="ECO:0000313" key="5">
    <source>
        <dbReference type="Proteomes" id="UP000296049"/>
    </source>
</evidence>
<protein>
    <submittedName>
        <fullName evidence="4">Phosphoribosyl pyrophosphate synthetase-associated protein 1</fullName>
    </submittedName>
</protein>
<dbReference type="Gene3D" id="3.40.50.2020">
    <property type="match status" value="2"/>
</dbReference>
<dbReference type="GO" id="GO:0006164">
    <property type="term" value="P:purine nucleotide biosynthetic process"/>
    <property type="evidence" value="ECO:0007669"/>
    <property type="project" value="TreeGrafter"/>
</dbReference>
<dbReference type="GO" id="GO:0002189">
    <property type="term" value="C:ribose phosphate diphosphokinase complex"/>
    <property type="evidence" value="ECO:0007669"/>
    <property type="project" value="TreeGrafter"/>
</dbReference>
<sequence>SRDVNTAVMELLIMAYALKTSCARNIIGVIPYFPYSKQSKMRKRGSIVCKLLASMLAKAGLTHIITMDLHQKEIQGFFSFPVDNLRASPFLIQYIQEEIPDYRNAVIVAKSPDAAKRAQSYAERLRLGLAVIHGEAQCTEQDMDDGRHSPPMVKNATVHPGLELPCVSTRECCLLTVISSPAVRGAWVCDDIIDDVESFVAAAEILKERGAYKIFVMATHGLLRFGVAVGCELMVSLTHSWSFPPGAPQVVVTNTVPHEVQKLQCPKIKTVDISLILSEAIRRIHNGESMAYLFRNITVDD</sequence>
<dbReference type="GO" id="GO:0005524">
    <property type="term" value="F:ATP binding"/>
    <property type="evidence" value="ECO:0007669"/>
    <property type="project" value="TreeGrafter"/>
</dbReference>
<feature type="domain" description="Ribose-phosphate pyrophosphokinase N-terminal" evidence="3">
    <location>
        <begin position="2"/>
        <end position="60"/>
    </location>
</feature>
<dbReference type="InterPro" id="IPR000836">
    <property type="entry name" value="PRTase_dom"/>
</dbReference>
<dbReference type="FunFam" id="3.40.50.2020:FF:000014">
    <property type="entry name" value="Ribose-phosphate pyrophosphokinase 1"/>
    <property type="match status" value="2"/>
</dbReference>
<dbReference type="SMART" id="SM01400">
    <property type="entry name" value="Pribosyltran_N"/>
    <property type="match status" value="1"/>
</dbReference>
<evidence type="ECO:0000313" key="4">
    <source>
        <dbReference type="EMBL" id="EOB05261.1"/>
    </source>
</evidence>
<dbReference type="SUPFAM" id="SSF53271">
    <property type="entry name" value="PRTase-like"/>
    <property type="match status" value="2"/>
</dbReference>
<dbReference type="CDD" id="cd06223">
    <property type="entry name" value="PRTases_typeI"/>
    <property type="match status" value="1"/>
</dbReference>
<gene>
    <name evidence="4" type="ORF">Anapl_11946</name>
</gene>
<dbReference type="PANTHER" id="PTHR10210:SF28">
    <property type="entry name" value="PHOSPHORIBOSYL PYROPHOSPHATE SYNTHASE-ASSOCIATED PROTEIN 1"/>
    <property type="match status" value="1"/>
</dbReference>
<dbReference type="Pfam" id="PF14572">
    <property type="entry name" value="Pribosyl_synth"/>
    <property type="match status" value="1"/>
</dbReference>
<evidence type="ECO:0000256" key="1">
    <source>
        <dbReference type="ARBA" id="ARBA00006478"/>
    </source>
</evidence>
<dbReference type="InterPro" id="IPR029057">
    <property type="entry name" value="PRTase-like"/>
</dbReference>
<evidence type="ECO:0000256" key="2">
    <source>
        <dbReference type="ARBA" id="ARBA00022727"/>
    </source>
</evidence>
<dbReference type="GO" id="GO:0005737">
    <property type="term" value="C:cytoplasm"/>
    <property type="evidence" value="ECO:0007669"/>
    <property type="project" value="TreeGrafter"/>
</dbReference>
<keyword evidence="2" id="KW-0545">Nucleotide biosynthesis</keyword>
<proteinExistence type="inferred from homology"/>
<dbReference type="GO" id="GO:0004749">
    <property type="term" value="F:ribose phosphate diphosphokinase activity"/>
    <property type="evidence" value="ECO:0007669"/>
    <property type="project" value="TreeGrafter"/>
</dbReference>
<keyword evidence="5" id="KW-1185">Reference proteome</keyword>
<feature type="non-terminal residue" evidence="4">
    <location>
        <position position="301"/>
    </location>
</feature>
<dbReference type="PANTHER" id="PTHR10210">
    <property type="entry name" value="RIBOSE-PHOSPHATE DIPHOSPHOKINASE FAMILY MEMBER"/>
    <property type="match status" value="1"/>
</dbReference>
<dbReference type="Proteomes" id="UP000296049">
    <property type="component" value="Unassembled WGS sequence"/>
</dbReference>
<dbReference type="NCBIfam" id="TIGR01251">
    <property type="entry name" value="ribP_PPkin"/>
    <property type="match status" value="1"/>
</dbReference>
<comment type="similarity">
    <text evidence="1">Belongs to the ribose-phosphate pyrophosphokinase family.</text>
</comment>
<dbReference type="InterPro" id="IPR029099">
    <property type="entry name" value="Pribosyltran_N"/>
</dbReference>
<dbReference type="GO" id="GO:0000287">
    <property type="term" value="F:magnesium ion binding"/>
    <property type="evidence" value="ECO:0007669"/>
    <property type="project" value="InterPro"/>
</dbReference>
<reference evidence="5" key="1">
    <citation type="journal article" date="2013" name="Nat. Genet.">
        <title>The duck genome and transcriptome provide insight into an avian influenza virus reservoir species.</title>
        <authorList>
            <person name="Huang Y."/>
            <person name="Li Y."/>
            <person name="Burt D.W."/>
            <person name="Chen H."/>
            <person name="Zhang Y."/>
            <person name="Qian W."/>
            <person name="Kim H."/>
            <person name="Gan S."/>
            <person name="Zhao Y."/>
            <person name="Li J."/>
            <person name="Yi K."/>
            <person name="Feng H."/>
            <person name="Zhu P."/>
            <person name="Li B."/>
            <person name="Liu Q."/>
            <person name="Fairley S."/>
            <person name="Magor K.E."/>
            <person name="Du Z."/>
            <person name="Hu X."/>
            <person name="Goodman L."/>
            <person name="Tafer H."/>
            <person name="Vignal A."/>
            <person name="Lee T."/>
            <person name="Kim K.W."/>
            <person name="Sheng Z."/>
            <person name="An Y."/>
            <person name="Searle S."/>
            <person name="Herrero J."/>
            <person name="Groenen M.A."/>
            <person name="Crooijmans R.P."/>
            <person name="Faraut T."/>
            <person name="Cai Q."/>
            <person name="Webster R.G."/>
            <person name="Aldridge J.R."/>
            <person name="Warren W.C."/>
            <person name="Bartschat S."/>
            <person name="Kehr S."/>
            <person name="Marz M."/>
            <person name="Stadler P.F."/>
            <person name="Smith J."/>
            <person name="Kraus R.H."/>
            <person name="Zhao Y."/>
            <person name="Ren L."/>
            <person name="Fei J."/>
            <person name="Morisson M."/>
            <person name="Kaiser P."/>
            <person name="Griffin D.K."/>
            <person name="Rao M."/>
            <person name="Pitel F."/>
            <person name="Wang J."/>
            <person name="Li N."/>
        </authorList>
    </citation>
    <scope>NUCLEOTIDE SEQUENCE [LARGE SCALE GENOMIC DNA]</scope>
</reference>
<dbReference type="Pfam" id="PF13793">
    <property type="entry name" value="Pribosyltran_N"/>
    <property type="match status" value="1"/>
</dbReference>